<gene>
    <name evidence="2" type="ORF">GCM10022222_29730</name>
</gene>
<evidence type="ECO:0000313" key="3">
    <source>
        <dbReference type="Proteomes" id="UP001500689"/>
    </source>
</evidence>
<evidence type="ECO:0000313" key="2">
    <source>
        <dbReference type="EMBL" id="GAA3544132.1"/>
    </source>
</evidence>
<reference evidence="3" key="1">
    <citation type="journal article" date="2019" name="Int. J. Syst. Evol. Microbiol.">
        <title>The Global Catalogue of Microorganisms (GCM) 10K type strain sequencing project: providing services to taxonomists for standard genome sequencing and annotation.</title>
        <authorList>
            <consortium name="The Broad Institute Genomics Platform"/>
            <consortium name="The Broad Institute Genome Sequencing Center for Infectious Disease"/>
            <person name="Wu L."/>
            <person name="Ma J."/>
        </authorList>
    </citation>
    <scope>NUCLEOTIDE SEQUENCE [LARGE SCALE GENOMIC DNA]</scope>
    <source>
        <strain evidence="3">JCM 16898</strain>
    </source>
</reference>
<dbReference type="InterPro" id="IPR050447">
    <property type="entry name" value="Erg6_SMT_methyltransf"/>
</dbReference>
<name>A0ABP6W3P1_9PSEU</name>
<proteinExistence type="predicted"/>
<accession>A0ABP6W3P1</accession>
<dbReference type="PANTHER" id="PTHR44068:SF11">
    <property type="entry name" value="GERANYL DIPHOSPHATE 2-C-METHYLTRANSFERASE"/>
    <property type="match status" value="1"/>
</dbReference>
<dbReference type="InterPro" id="IPR041698">
    <property type="entry name" value="Methyltransf_25"/>
</dbReference>
<dbReference type="CDD" id="cd02440">
    <property type="entry name" value="AdoMet_MTases"/>
    <property type="match status" value="1"/>
</dbReference>
<dbReference type="Gene3D" id="3.40.50.150">
    <property type="entry name" value="Vaccinia Virus protein VP39"/>
    <property type="match status" value="1"/>
</dbReference>
<dbReference type="Proteomes" id="UP001500689">
    <property type="component" value="Unassembled WGS sequence"/>
</dbReference>
<evidence type="ECO:0000259" key="1">
    <source>
        <dbReference type="Pfam" id="PF13649"/>
    </source>
</evidence>
<dbReference type="RefSeq" id="WP_344859890.1">
    <property type="nucleotide sequence ID" value="NZ_BAAAZN010000005.1"/>
</dbReference>
<keyword evidence="3" id="KW-1185">Reference proteome</keyword>
<dbReference type="PANTHER" id="PTHR44068">
    <property type="entry name" value="ZGC:194242"/>
    <property type="match status" value="1"/>
</dbReference>
<dbReference type="Pfam" id="PF13649">
    <property type="entry name" value="Methyltransf_25"/>
    <property type="match status" value="1"/>
</dbReference>
<comment type="caution">
    <text evidence="2">The sequence shown here is derived from an EMBL/GenBank/DDBJ whole genome shotgun (WGS) entry which is preliminary data.</text>
</comment>
<protein>
    <recommendedName>
        <fullName evidence="1">Methyltransferase domain-containing protein</fullName>
    </recommendedName>
</protein>
<dbReference type="SUPFAM" id="SSF53335">
    <property type="entry name" value="S-adenosyl-L-methionine-dependent methyltransferases"/>
    <property type="match status" value="1"/>
</dbReference>
<dbReference type="InterPro" id="IPR029063">
    <property type="entry name" value="SAM-dependent_MTases_sf"/>
</dbReference>
<sequence length="253" mass="27677">MTWAIGEFSQEEDRYAEVLRRQWGSDTLRQIYRDAYGTDYPEEADPFGFVTRTDLARIAELAGPVRGRRLADLGCGRGGPGLEVARALGTSLAGVDVVEAAVTEARTRAAAADVADTRFTVGSFEATGLETRSCAAVMSVDALWMVWDKPAAFAEVTRILEPGGRFVFTTWEPAYLDHRSLLSDAGFEVLVHEETPAWLRRQLAVYRGILGHRRELADEMGQTAAATLIAEARETRSVLATTPRVLVAARKSG</sequence>
<feature type="domain" description="Methyltransferase" evidence="1">
    <location>
        <begin position="72"/>
        <end position="164"/>
    </location>
</feature>
<organism evidence="2 3">
    <name type="scientific">Amycolatopsis ultiminotia</name>
    <dbReference type="NCBI Taxonomy" id="543629"/>
    <lineage>
        <taxon>Bacteria</taxon>
        <taxon>Bacillati</taxon>
        <taxon>Actinomycetota</taxon>
        <taxon>Actinomycetes</taxon>
        <taxon>Pseudonocardiales</taxon>
        <taxon>Pseudonocardiaceae</taxon>
        <taxon>Amycolatopsis</taxon>
    </lineage>
</organism>
<dbReference type="EMBL" id="BAAAZN010000005">
    <property type="protein sequence ID" value="GAA3544132.1"/>
    <property type="molecule type" value="Genomic_DNA"/>
</dbReference>